<gene>
    <name evidence="2" type="ORF">CYMTET_34903</name>
</gene>
<accession>A0AAE0FA93</accession>
<proteinExistence type="predicted"/>
<evidence type="ECO:0000313" key="3">
    <source>
        <dbReference type="Proteomes" id="UP001190700"/>
    </source>
</evidence>
<name>A0AAE0FA93_9CHLO</name>
<dbReference type="InterPro" id="IPR004099">
    <property type="entry name" value="Pyr_nucl-diS_OxRdtase_dimer"/>
</dbReference>
<reference evidence="2 3" key="1">
    <citation type="journal article" date="2015" name="Genome Biol. Evol.">
        <title>Comparative Genomics of a Bacterivorous Green Alga Reveals Evolutionary Causalities and Consequences of Phago-Mixotrophic Mode of Nutrition.</title>
        <authorList>
            <person name="Burns J.A."/>
            <person name="Paasch A."/>
            <person name="Narechania A."/>
            <person name="Kim E."/>
        </authorList>
    </citation>
    <scope>NUCLEOTIDE SEQUENCE [LARGE SCALE GENOMIC DNA]</scope>
    <source>
        <strain evidence="2 3">PLY_AMNH</strain>
    </source>
</reference>
<evidence type="ECO:0000259" key="1">
    <source>
        <dbReference type="Pfam" id="PF02852"/>
    </source>
</evidence>
<organism evidence="2 3">
    <name type="scientific">Cymbomonas tetramitiformis</name>
    <dbReference type="NCBI Taxonomy" id="36881"/>
    <lineage>
        <taxon>Eukaryota</taxon>
        <taxon>Viridiplantae</taxon>
        <taxon>Chlorophyta</taxon>
        <taxon>Pyramimonadophyceae</taxon>
        <taxon>Pyramimonadales</taxon>
        <taxon>Pyramimonadaceae</taxon>
        <taxon>Cymbomonas</taxon>
    </lineage>
</organism>
<protein>
    <recommendedName>
        <fullName evidence="1">Pyridine nucleotide-disulphide oxidoreductase dimerisation domain-containing protein</fullName>
    </recommendedName>
</protein>
<comment type="caution">
    <text evidence="2">The sequence shown here is derived from an EMBL/GenBank/DDBJ whole genome shotgun (WGS) entry which is preliminary data.</text>
</comment>
<keyword evidence="3" id="KW-1185">Reference proteome</keyword>
<evidence type="ECO:0000313" key="2">
    <source>
        <dbReference type="EMBL" id="KAK3255942.1"/>
    </source>
</evidence>
<dbReference type="Pfam" id="PF02852">
    <property type="entry name" value="Pyr_redox_dim"/>
    <property type="match status" value="1"/>
</dbReference>
<feature type="domain" description="Pyridine nucleotide-disulphide oxidoreductase dimerisation" evidence="1">
    <location>
        <begin position="25"/>
        <end position="86"/>
    </location>
</feature>
<dbReference type="AlphaFoldDB" id="A0AAE0FA93"/>
<dbReference type="EMBL" id="LGRX02022109">
    <property type="protein sequence ID" value="KAK3255942.1"/>
    <property type="molecule type" value="Genomic_DNA"/>
</dbReference>
<dbReference type="SUPFAM" id="SSF55424">
    <property type="entry name" value="FAD/NAD-linked reductases, dimerisation (C-terminal) domain"/>
    <property type="match status" value="1"/>
</dbReference>
<dbReference type="Proteomes" id="UP001190700">
    <property type="component" value="Unassembled WGS sequence"/>
</dbReference>
<dbReference type="Gene3D" id="3.30.390.30">
    <property type="match status" value="1"/>
</dbReference>
<sequence>MCTSRSPPDVRGPVAPGSSLTVKLRGFLKLVYKVPDGNVLGVHIFGPDASEMIYLAGALVNDNGFDTIWDIARFIPPAVTYQEMFKIAGHRAALSLEDMGFRSNGNGV</sequence>
<dbReference type="InterPro" id="IPR016156">
    <property type="entry name" value="FAD/NAD-linked_Rdtase_dimer_sf"/>
</dbReference>